<protein>
    <recommendedName>
        <fullName evidence="7">RWP-RK domain-containing protein</fullName>
    </recommendedName>
</protein>
<dbReference type="PROSITE" id="PS51519">
    <property type="entry name" value="RWP_RK"/>
    <property type="match status" value="1"/>
</dbReference>
<keyword evidence="6" id="KW-0539">Nucleus</keyword>
<evidence type="ECO:0000256" key="1">
    <source>
        <dbReference type="ARBA" id="ARBA00004049"/>
    </source>
</evidence>
<comment type="caution">
    <text evidence="8">The sequence shown here is derived from an EMBL/GenBank/DDBJ whole genome shotgun (WGS) entry which is preliminary data.</text>
</comment>
<evidence type="ECO:0000313" key="9">
    <source>
        <dbReference type="Proteomes" id="UP001152523"/>
    </source>
</evidence>
<dbReference type="EMBL" id="CAMAPF010001075">
    <property type="protein sequence ID" value="CAH9145429.1"/>
    <property type="molecule type" value="Genomic_DNA"/>
</dbReference>
<keyword evidence="9" id="KW-1185">Reference proteome</keyword>
<dbReference type="GO" id="GO:0003677">
    <property type="term" value="F:DNA binding"/>
    <property type="evidence" value="ECO:0007669"/>
    <property type="project" value="UniProtKB-KW"/>
</dbReference>
<gene>
    <name evidence="8" type="ORF">CEPIT_LOCUS42211</name>
</gene>
<feature type="non-terminal residue" evidence="8">
    <location>
        <position position="100"/>
    </location>
</feature>
<dbReference type="AlphaFoldDB" id="A0AAV0GCI4"/>
<dbReference type="PANTHER" id="PTHR46373:SF20">
    <property type="entry name" value="PROTEIN RKD1"/>
    <property type="match status" value="1"/>
</dbReference>
<dbReference type="PANTHER" id="PTHR46373">
    <property type="entry name" value="PROTEIN RKD4"/>
    <property type="match status" value="1"/>
</dbReference>
<keyword evidence="3" id="KW-0175">Coiled coil</keyword>
<evidence type="ECO:0000256" key="2">
    <source>
        <dbReference type="ARBA" id="ARBA00023015"/>
    </source>
</evidence>
<accession>A0AAV0GCI4</accession>
<evidence type="ECO:0000256" key="5">
    <source>
        <dbReference type="ARBA" id="ARBA00023163"/>
    </source>
</evidence>
<dbReference type="GO" id="GO:0003700">
    <property type="term" value="F:DNA-binding transcription factor activity"/>
    <property type="evidence" value="ECO:0007669"/>
    <property type="project" value="InterPro"/>
</dbReference>
<keyword evidence="4" id="KW-0238">DNA-binding</keyword>
<feature type="domain" description="RWP-RK" evidence="7">
    <location>
        <begin position="1"/>
        <end position="58"/>
    </location>
</feature>
<reference evidence="8" key="1">
    <citation type="submission" date="2022-07" db="EMBL/GenBank/DDBJ databases">
        <authorList>
            <person name="Macas J."/>
            <person name="Novak P."/>
            <person name="Neumann P."/>
        </authorList>
    </citation>
    <scope>NUCLEOTIDE SEQUENCE</scope>
</reference>
<dbReference type="InterPro" id="IPR044607">
    <property type="entry name" value="RKD-like"/>
</dbReference>
<keyword evidence="2" id="KW-0805">Transcription regulation</keyword>
<dbReference type="InterPro" id="IPR003035">
    <property type="entry name" value="RWP-RK_dom"/>
</dbReference>
<keyword evidence="5" id="KW-0804">Transcription</keyword>
<sequence length="100" mass="11822">MPIMEAAKELGVGITLLKKRCRMLGIRRWPHRKLASLQTLINYVQEFGDENNENEGLVGRAKATIEMLEWEKKRLEEFPDLELEENTKRLRQACFKDNYK</sequence>
<name>A0AAV0GCI4_9ASTE</name>
<evidence type="ECO:0000259" key="7">
    <source>
        <dbReference type="PROSITE" id="PS51519"/>
    </source>
</evidence>
<evidence type="ECO:0000256" key="3">
    <source>
        <dbReference type="ARBA" id="ARBA00023054"/>
    </source>
</evidence>
<evidence type="ECO:0000256" key="6">
    <source>
        <dbReference type="ARBA" id="ARBA00023242"/>
    </source>
</evidence>
<proteinExistence type="predicted"/>
<evidence type="ECO:0000313" key="8">
    <source>
        <dbReference type="EMBL" id="CAH9145429.1"/>
    </source>
</evidence>
<evidence type="ECO:0000256" key="4">
    <source>
        <dbReference type="ARBA" id="ARBA00023125"/>
    </source>
</evidence>
<comment type="function">
    <text evidence="1">Putative transcription factor.</text>
</comment>
<organism evidence="8 9">
    <name type="scientific">Cuscuta epithymum</name>
    <dbReference type="NCBI Taxonomy" id="186058"/>
    <lineage>
        <taxon>Eukaryota</taxon>
        <taxon>Viridiplantae</taxon>
        <taxon>Streptophyta</taxon>
        <taxon>Embryophyta</taxon>
        <taxon>Tracheophyta</taxon>
        <taxon>Spermatophyta</taxon>
        <taxon>Magnoliopsida</taxon>
        <taxon>eudicotyledons</taxon>
        <taxon>Gunneridae</taxon>
        <taxon>Pentapetalae</taxon>
        <taxon>asterids</taxon>
        <taxon>lamiids</taxon>
        <taxon>Solanales</taxon>
        <taxon>Convolvulaceae</taxon>
        <taxon>Cuscuteae</taxon>
        <taxon>Cuscuta</taxon>
        <taxon>Cuscuta subgen. Cuscuta</taxon>
    </lineage>
</organism>
<dbReference type="Pfam" id="PF02042">
    <property type="entry name" value="RWP-RK"/>
    <property type="match status" value="1"/>
</dbReference>
<dbReference type="Proteomes" id="UP001152523">
    <property type="component" value="Unassembled WGS sequence"/>
</dbReference>